<gene>
    <name evidence="2" type="ORF">DVH24_035264</name>
</gene>
<keyword evidence="3" id="KW-1185">Reference proteome</keyword>
<dbReference type="Gene3D" id="3.40.50.150">
    <property type="entry name" value="Vaccinia Virus protein VP39"/>
    <property type="match status" value="1"/>
</dbReference>
<reference evidence="2 3" key="1">
    <citation type="submission" date="2018-10" db="EMBL/GenBank/DDBJ databases">
        <title>A high-quality apple genome assembly.</title>
        <authorList>
            <person name="Hu J."/>
        </authorList>
    </citation>
    <scope>NUCLEOTIDE SEQUENCE [LARGE SCALE GENOMIC DNA]</scope>
    <source>
        <strain evidence="3">cv. HFTH1</strain>
        <tissue evidence="2">Young leaf</tissue>
    </source>
</reference>
<dbReference type="AlphaFoldDB" id="A0A498J4T2"/>
<name>A0A498J4T2_MALDO</name>
<dbReference type="EMBL" id="RDQH01000335">
    <property type="protein sequence ID" value="RXH90500.1"/>
    <property type="molecule type" value="Genomic_DNA"/>
</dbReference>
<dbReference type="Proteomes" id="UP000290289">
    <property type="component" value="Chromosome 9"/>
</dbReference>
<feature type="region of interest" description="Disordered" evidence="1">
    <location>
        <begin position="1"/>
        <end position="32"/>
    </location>
</feature>
<dbReference type="SUPFAM" id="SSF53335">
    <property type="entry name" value="S-adenosyl-L-methionine-dependent methyltransferases"/>
    <property type="match status" value="1"/>
</dbReference>
<dbReference type="GO" id="GO:0008168">
    <property type="term" value="F:methyltransferase activity"/>
    <property type="evidence" value="ECO:0007669"/>
    <property type="project" value="InterPro"/>
</dbReference>
<proteinExistence type="predicted"/>
<dbReference type="PANTHER" id="PTHR31009">
    <property type="entry name" value="S-ADENOSYL-L-METHIONINE:CARBOXYL METHYLTRANSFERASE FAMILY PROTEIN"/>
    <property type="match status" value="1"/>
</dbReference>
<comment type="caution">
    <text evidence="2">The sequence shown here is derived from an EMBL/GenBank/DDBJ whole genome shotgun (WGS) entry which is preliminary data.</text>
</comment>
<accession>A0A498J4T2</accession>
<sequence length="143" mass="15725">MAAAVKDSSNVSEAYPVTGGDGPNSHANNSTRQKGVVDAAKELLTKAIKQNLDLDICLPCDTFHVADLGCSVGPNTFFSFENILEAVKFDDHTLNDFNMLFKCLPLNGNYYAAGVPGSFYGRLFPKAYIHFFTRHLPLVRKIH</sequence>
<dbReference type="InterPro" id="IPR029063">
    <property type="entry name" value="SAM-dependent_MTases_sf"/>
</dbReference>
<evidence type="ECO:0000313" key="2">
    <source>
        <dbReference type="EMBL" id="RXH90500.1"/>
    </source>
</evidence>
<evidence type="ECO:0000313" key="3">
    <source>
        <dbReference type="Proteomes" id="UP000290289"/>
    </source>
</evidence>
<organism evidence="2 3">
    <name type="scientific">Malus domestica</name>
    <name type="common">Apple</name>
    <name type="synonym">Pyrus malus</name>
    <dbReference type="NCBI Taxonomy" id="3750"/>
    <lineage>
        <taxon>Eukaryota</taxon>
        <taxon>Viridiplantae</taxon>
        <taxon>Streptophyta</taxon>
        <taxon>Embryophyta</taxon>
        <taxon>Tracheophyta</taxon>
        <taxon>Spermatophyta</taxon>
        <taxon>Magnoliopsida</taxon>
        <taxon>eudicotyledons</taxon>
        <taxon>Gunneridae</taxon>
        <taxon>Pentapetalae</taxon>
        <taxon>rosids</taxon>
        <taxon>fabids</taxon>
        <taxon>Rosales</taxon>
        <taxon>Rosaceae</taxon>
        <taxon>Amygdaloideae</taxon>
        <taxon>Maleae</taxon>
        <taxon>Malus</taxon>
    </lineage>
</organism>
<evidence type="ECO:0000256" key="1">
    <source>
        <dbReference type="SAM" id="MobiDB-lite"/>
    </source>
</evidence>
<dbReference type="Pfam" id="PF03492">
    <property type="entry name" value="Methyltransf_7"/>
    <property type="match status" value="1"/>
</dbReference>
<protein>
    <submittedName>
        <fullName evidence="2">Uncharacterized protein</fullName>
    </submittedName>
</protein>
<dbReference type="InterPro" id="IPR005299">
    <property type="entry name" value="MeTrfase_7"/>
</dbReference>